<sequence length="377" mass="42221">MKKTLVTLALAAALPLSAHAELNFNGFANVVAGKASSGDEQWGYDDDVDFKRDSLFGLQATADLGEGLSATVQLISRGEDDWETDFEWAYLAYDISEETRVILGRQRANLYIYSGYLDVSYAYPWITPPEGVYSLQFTSFDGASISHSFSLGEFDTNVQAIYGSESRDVHVLDSDIYSTFDNIHGFNATFNRDWLTLRAAYLATDISMPTPIGTAIVEAWNQVPGFEYVGTELMLEEDQAQFFEAGLQIDYNNWLVISEYTHTDFDESASDTEESLYVTFGYRFDDVLVHATYGRDKNDANPTVNELPYGINAQLDQLSTATARVFNARTEDSKTYSLGARWDFHESAALKIEYSRLENDLTSDDTNLVRTALVTVF</sequence>
<proteinExistence type="predicted"/>
<feature type="signal peptide" evidence="1">
    <location>
        <begin position="1"/>
        <end position="20"/>
    </location>
</feature>
<evidence type="ECO:0000256" key="1">
    <source>
        <dbReference type="SAM" id="SignalP"/>
    </source>
</evidence>
<comment type="caution">
    <text evidence="3">The sequence shown here is derived from an EMBL/GenBank/DDBJ whole genome shotgun (WGS) entry which is preliminary data.</text>
</comment>
<dbReference type="InterPro" id="IPR023614">
    <property type="entry name" value="Porin_dom_sf"/>
</dbReference>
<accession>A0A3E0TPM2</accession>
<dbReference type="OrthoDB" id="197869at2"/>
<keyword evidence="1" id="KW-0732">Signal</keyword>
<organism evidence="3 4">
    <name type="scientific">Thalassotalea euphylliae</name>
    <dbReference type="NCBI Taxonomy" id="1655234"/>
    <lineage>
        <taxon>Bacteria</taxon>
        <taxon>Pseudomonadati</taxon>
        <taxon>Pseudomonadota</taxon>
        <taxon>Gammaproteobacteria</taxon>
        <taxon>Alteromonadales</taxon>
        <taxon>Colwelliaceae</taxon>
        <taxon>Thalassotalea</taxon>
    </lineage>
</organism>
<evidence type="ECO:0000313" key="3">
    <source>
        <dbReference type="EMBL" id="REL26526.1"/>
    </source>
</evidence>
<dbReference type="Proteomes" id="UP000256478">
    <property type="component" value="Unassembled WGS sequence"/>
</dbReference>
<dbReference type="Pfam" id="PF13609">
    <property type="entry name" value="Porin_4"/>
    <property type="match status" value="1"/>
</dbReference>
<dbReference type="EMBL" id="QUOU01000001">
    <property type="protein sequence ID" value="REL26526.1"/>
    <property type="molecule type" value="Genomic_DNA"/>
</dbReference>
<dbReference type="RefSeq" id="WP_116007643.1">
    <property type="nucleotide sequence ID" value="NZ_QUOU01000001.1"/>
</dbReference>
<evidence type="ECO:0000313" key="4">
    <source>
        <dbReference type="Proteomes" id="UP000256478"/>
    </source>
</evidence>
<protein>
    <submittedName>
        <fullName evidence="3">Porin</fullName>
    </submittedName>
</protein>
<gene>
    <name evidence="3" type="ORF">DXX93_07995</name>
</gene>
<dbReference type="Gene3D" id="2.40.160.10">
    <property type="entry name" value="Porin"/>
    <property type="match status" value="1"/>
</dbReference>
<dbReference type="AlphaFoldDB" id="A0A3E0TPM2"/>
<feature type="domain" description="Porin" evidence="2">
    <location>
        <begin position="8"/>
        <end position="360"/>
    </location>
</feature>
<dbReference type="GO" id="GO:0016020">
    <property type="term" value="C:membrane"/>
    <property type="evidence" value="ECO:0007669"/>
    <property type="project" value="InterPro"/>
</dbReference>
<dbReference type="InterPro" id="IPR033900">
    <property type="entry name" value="Gram_neg_porin_domain"/>
</dbReference>
<feature type="chain" id="PRO_5017756444" evidence="1">
    <location>
        <begin position="21"/>
        <end position="377"/>
    </location>
</feature>
<reference evidence="3 4" key="1">
    <citation type="submission" date="2018-08" db="EMBL/GenBank/DDBJ databases">
        <title>Thalassotalea euphylliae genome.</title>
        <authorList>
            <person name="Summers S."/>
            <person name="Rice S.A."/>
            <person name="Freckelton M.L."/>
            <person name="Nedved B.T."/>
            <person name="Hadfield M.G."/>
        </authorList>
    </citation>
    <scope>NUCLEOTIDE SEQUENCE [LARGE SCALE GENOMIC DNA]</scope>
    <source>
        <strain evidence="3 4">H1</strain>
    </source>
</reference>
<dbReference type="GO" id="GO:0015288">
    <property type="term" value="F:porin activity"/>
    <property type="evidence" value="ECO:0007669"/>
    <property type="project" value="InterPro"/>
</dbReference>
<dbReference type="SUPFAM" id="SSF56935">
    <property type="entry name" value="Porins"/>
    <property type="match status" value="1"/>
</dbReference>
<name>A0A3E0TPM2_9GAMM</name>
<evidence type="ECO:0000259" key="2">
    <source>
        <dbReference type="Pfam" id="PF13609"/>
    </source>
</evidence>